<dbReference type="GeneID" id="10506451"/>
<dbReference type="KEGG" id="dpp:DICPUDRAFT_43221"/>
<sequence>DIEETFKKIQSHKGVIGVLIINKQGSVIKSTFDQDVSLNYSKEILDIFPKANNLLKVNDNNVSVKLI</sequence>
<evidence type="ECO:0000313" key="3">
    <source>
        <dbReference type="EMBL" id="EGC29176.1"/>
    </source>
</evidence>
<organism evidence="3 4">
    <name type="scientific">Dictyostelium purpureum</name>
    <name type="common">Slime mold</name>
    <dbReference type="NCBI Taxonomy" id="5786"/>
    <lineage>
        <taxon>Eukaryota</taxon>
        <taxon>Amoebozoa</taxon>
        <taxon>Evosea</taxon>
        <taxon>Eumycetozoa</taxon>
        <taxon>Dictyostelia</taxon>
        <taxon>Dictyosteliales</taxon>
        <taxon>Dictyosteliaceae</taxon>
        <taxon>Dictyostelium</taxon>
    </lineage>
</organism>
<dbReference type="Pfam" id="PF03259">
    <property type="entry name" value="Robl_LC7"/>
    <property type="match status" value="1"/>
</dbReference>
<dbReference type="eggNOG" id="KOG4115">
    <property type="taxonomic scope" value="Eukaryota"/>
</dbReference>
<comment type="similarity">
    <text evidence="1">Belongs to the GAMAD family.</text>
</comment>
<feature type="non-terminal residue" evidence="3">
    <location>
        <position position="1"/>
    </location>
</feature>
<dbReference type="VEuPathDB" id="AmoebaDB:DICPUDRAFT_43221"/>
<dbReference type="InParanoid" id="F1A3Q2"/>
<dbReference type="STRING" id="5786.F1A3Q2"/>
<gene>
    <name evidence="3" type="ORF">DICPUDRAFT_43221</name>
</gene>
<dbReference type="OrthoDB" id="9985637at2759"/>
<dbReference type="Proteomes" id="UP000001064">
    <property type="component" value="Unassembled WGS sequence"/>
</dbReference>
<protein>
    <recommendedName>
        <fullName evidence="2">Roadblock/LAMTOR2 domain-containing protein</fullName>
    </recommendedName>
</protein>
<proteinExistence type="inferred from homology"/>
<dbReference type="EMBL" id="GL871471">
    <property type="protein sequence ID" value="EGC29176.1"/>
    <property type="molecule type" value="Genomic_DNA"/>
</dbReference>
<name>F1A3Q2_DICPU</name>
<evidence type="ECO:0000259" key="2">
    <source>
        <dbReference type="Pfam" id="PF03259"/>
    </source>
</evidence>
<reference evidence="4" key="1">
    <citation type="journal article" date="2011" name="Genome Biol.">
        <title>Comparative genomics of the social amoebae Dictyostelium discoideum and Dictyostelium purpureum.</title>
        <authorList>
            <consortium name="US DOE Joint Genome Institute (JGI-PGF)"/>
            <person name="Sucgang R."/>
            <person name="Kuo A."/>
            <person name="Tian X."/>
            <person name="Salerno W."/>
            <person name="Parikh A."/>
            <person name="Feasley C.L."/>
            <person name="Dalin E."/>
            <person name="Tu H."/>
            <person name="Huang E."/>
            <person name="Barry K."/>
            <person name="Lindquist E."/>
            <person name="Shapiro H."/>
            <person name="Bruce D."/>
            <person name="Schmutz J."/>
            <person name="Salamov A."/>
            <person name="Fey P."/>
            <person name="Gaudet P."/>
            <person name="Anjard C."/>
            <person name="Babu M.M."/>
            <person name="Basu S."/>
            <person name="Bushmanova Y."/>
            <person name="van der Wel H."/>
            <person name="Katoh-Kurasawa M."/>
            <person name="Dinh C."/>
            <person name="Coutinho P.M."/>
            <person name="Saito T."/>
            <person name="Elias M."/>
            <person name="Schaap P."/>
            <person name="Kay R.R."/>
            <person name="Henrissat B."/>
            <person name="Eichinger L."/>
            <person name="Rivero F."/>
            <person name="Putnam N.H."/>
            <person name="West C.M."/>
            <person name="Loomis W.F."/>
            <person name="Chisholm R.L."/>
            <person name="Shaulsky G."/>
            <person name="Strassmann J.E."/>
            <person name="Queller D.C."/>
            <person name="Kuspa A."/>
            <person name="Grigoriev I.V."/>
        </authorList>
    </citation>
    <scope>NUCLEOTIDE SEQUENCE [LARGE SCALE GENOMIC DNA]</scope>
    <source>
        <strain evidence="4">QSDP1</strain>
    </source>
</reference>
<evidence type="ECO:0000313" key="4">
    <source>
        <dbReference type="Proteomes" id="UP000001064"/>
    </source>
</evidence>
<feature type="domain" description="Roadblock/LAMTOR2" evidence="2">
    <location>
        <begin position="2"/>
        <end position="54"/>
    </location>
</feature>
<dbReference type="FunCoup" id="F1A3Q2">
    <property type="interactions" value="10"/>
</dbReference>
<keyword evidence="4" id="KW-1185">Reference proteome</keyword>
<dbReference type="RefSeq" id="XP_003294298.1">
    <property type="nucleotide sequence ID" value="XM_003294250.1"/>
</dbReference>
<evidence type="ECO:0000256" key="1">
    <source>
        <dbReference type="ARBA" id="ARBA00007191"/>
    </source>
</evidence>
<dbReference type="PANTHER" id="PTHR10779">
    <property type="entry name" value="DYNEIN LIGHT CHAIN ROADBLOCK"/>
    <property type="match status" value="1"/>
</dbReference>
<dbReference type="Gene3D" id="3.30.450.30">
    <property type="entry name" value="Dynein light chain 2a, cytoplasmic"/>
    <property type="match status" value="1"/>
</dbReference>
<accession>F1A3Q2</accession>
<dbReference type="AlphaFoldDB" id="F1A3Q2"/>
<dbReference type="SUPFAM" id="SSF103196">
    <property type="entry name" value="Roadblock/LC7 domain"/>
    <property type="match status" value="1"/>
</dbReference>
<dbReference type="InterPro" id="IPR004942">
    <property type="entry name" value="Roadblock/LAMTOR2_dom"/>
</dbReference>